<proteinExistence type="predicted"/>
<evidence type="ECO:0000313" key="1">
    <source>
        <dbReference type="EMBL" id="KKL60594.1"/>
    </source>
</evidence>
<reference evidence="1" key="1">
    <citation type="journal article" date="2015" name="Nature">
        <title>Complex archaea that bridge the gap between prokaryotes and eukaryotes.</title>
        <authorList>
            <person name="Spang A."/>
            <person name="Saw J.H."/>
            <person name="Jorgensen S.L."/>
            <person name="Zaremba-Niedzwiedzka K."/>
            <person name="Martijn J."/>
            <person name="Lind A.E."/>
            <person name="van Eijk R."/>
            <person name="Schleper C."/>
            <person name="Guy L."/>
            <person name="Ettema T.J."/>
        </authorList>
    </citation>
    <scope>NUCLEOTIDE SEQUENCE</scope>
</reference>
<dbReference type="AlphaFoldDB" id="A0A0F9DG23"/>
<sequence length="194" mass="21903">ILYGWPCPRCCKASQGECTEPFQEKCQDRRYTYLTPDLDVALTMGGPLVLEVDYKPVGVDGTRTDNYAFEPPPGEEHLPGDYCWQFSVFVPIQLNQIRVRSEGKKKMNENKTIKHPEFAAVRLLCDGQQYEMLYRSDFSGEAIITAGDPDPPYDELMCPTAVKGVQETQSITVPGKFLQMLIESQHDTKNEIAS</sequence>
<feature type="non-terminal residue" evidence="1">
    <location>
        <position position="1"/>
    </location>
</feature>
<comment type="caution">
    <text evidence="1">The sequence shown here is derived from an EMBL/GenBank/DDBJ whole genome shotgun (WGS) entry which is preliminary data.</text>
</comment>
<name>A0A0F9DG23_9ZZZZ</name>
<protein>
    <submittedName>
        <fullName evidence="1">Uncharacterized protein</fullName>
    </submittedName>
</protein>
<dbReference type="EMBL" id="LAZR01029097">
    <property type="protein sequence ID" value="KKL60594.1"/>
    <property type="molecule type" value="Genomic_DNA"/>
</dbReference>
<gene>
    <name evidence="1" type="ORF">LCGC14_2203780</name>
</gene>
<organism evidence="1">
    <name type="scientific">marine sediment metagenome</name>
    <dbReference type="NCBI Taxonomy" id="412755"/>
    <lineage>
        <taxon>unclassified sequences</taxon>
        <taxon>metagenomes</taxon>
        <taxon>ecological metagenomes</taxon>
    </lineage>
</organism>
<accession>A0A0F9DG23</accession>